<dbReference type="KEGG" id="ruf:TH63_10260"/>
<protein>
    <recommendedName>
        <fullName evidence="4">Outer membrane protein beta-barrel domain-containing protein</fullName>
    </recommendedName>
</protein>
<gene>
    <name evidence="2" type="ORF">TH63_10260</name>
</gene>
<sequence length="197" mass="21291">MKKLLLLPALLLVALTTSFAQTTTDSAATRVYRPVRFLVSGAFEFGGDKVAETLFTNGETQTTRAGQGGSIHVGGQFQFPNLEKFLVRATVGFKYVTTQAENAHIRLSRIPLHLTANYMATDKIRLSAGLASHQSVTFKTDGIGQDFDLKGGTGPIFEVAYGVVGLSYTIMNYQDQNNTTYSANAIGVTISGVFPKR</sequence>
<accession>A0A0H4W679</accession>
<proteinExistence type="predicted"/>
<dbReference type="Proteomes" id="UP000036458">
    <property type="component" value="Chromosome"/>
</dbReference>
<keyword evidence="1" id="KW-0732">Signal</keyword>
<dbReference type="PATRIC" id="fig|1379910.4.peg.2228"/>
<evidence type="ECO:0000313" key="3">
    <source>
        <dbReference type="Proteomes" id="UP000036458"/>
    </source>
</evidence>
<evidence type="ECO:0000313" key="2">
    <source>
        <dbReference type="EMBL" id="AKQ45941.1"/>
    </source>
</evidence>
<dbReference type="EMBL" id="CP010777">
    <property type="protein sequence ID" value="AKQ45941.1"/>
    <property type="molecule type" value="Genomic_DNA"/>
</dbReference>
<evidence type="ECO:0008006" key="4">
    <source>
        <dbReference type="Google" id="ProtNLM"/>
    </source>
</evidence>
<keyword evidence="3" id="KW-1185">Reference proteome</keyword>
<dbReference type="AlphaFoldDB" id="A0A0H4W679"/>
<evidence type="ECO:0000256" key="1">
    <source>
        <dbReference type="SAM" id="SignalP"/>
    </source>
</evidence>
<dbReference type="RefSeq" id="WP_076606459.1">
    <property type="nucleotide sequence ID" value="NZ_CP010777.1"/>
</dbReference>
<feature type="chain" id="PRO_5005211507" description="Outer membrane protein beta-barrel domain-containing protein" evidence="1">
    <location>
        <begin position="21"/>
        <end position="197"/>
    </location>
</feature>
<reference evidence="2 3" key="1">
    <citation type="submission" date="2015-01" db="EMBL/GenBank/DDBJ databases">
        <title>Rufibacter sp./DG31D/ whole genome sequencing.</title>
        <authorList>
            <person name="Kim M.K."/>
            <person name="Srinivasan S."/>
            <person name="Lee J.-J."/>
        </authorList>
    </citation>
    <scope>NUCLEOTIDE SEQUENCE [LARGE SCALE GENOMIC DNA]</scope>
    <source>
        <strain evidence="2 3">DG31D</strain>
    </source>
</reference>
<organism evidence="2 3">
    <name type="scientific">Rufibacter radiotolerans</name>
    <dbReference type="NCBI Taxonomy" id="1379910"/>
    <lineage>
        <taxon>Bacteria</taxon>
        <taxon>Pseudomonadati</taxon>
        <taxon>Bacteroidota</taxon>
        <taxon>Cytophagia</taxon>
        <taxon>Cytophagales</taxon>
        <taxon>Hymenobacteraceae</taxon>
        <taxon>Rufibacter</taxon>
    </lineage>
</organism>
<dbReference type="OrthoDB" id="893325at2"/>
<feature type="signal peptide" evidence="1">
    <location>
        <begin position="1"/>
        <end position="20"/>
    </location>
</feature>
<name>A0A0H4W679_9BACT</name>